<evidence type="ECO:0000256" key="3">
    <source>
        <dbReference type="SAM" id="MobiDB-lite"/>
    </source>
</evidence>
<evidence type="ECO:0000313" key="6">
    <source>
        <dbReference type="Proteomes" id="UP000092993"/>
    </source>
</evidence>
<organism evidence="5 6">
    <name type="scientific">Grifola frondosa</name>
    <name type="common">Maitake</name>
    <name type="synonym">Polyporus frondosus</name>
    <dbReference type="NCBI Taxonomy" id="5627"/>
    <lineage>
        <taxon>Eukaryota</taxon>
        <taxon>Fungi</taxon>
        <taxon>Dikarya</taxon>
        <taxon>Basidiomycota</taxon>
        <taxon>Agaricomycotina</taxon>
        <taxon>Agaricomycetes</taxon>
        <taxon>Polyporales</taxon>
        <taxon>Grifolaceae</taxon>
        <taxon>Grifola</taxon>
    </lineage>
</organism>
<accession>A0A1C7LVK7</accession>
<dbReference type="GO" id="GO:0005634">
    <property type="term" value="C:nucleus"/>
    <property type="evidence" value="ECO:0007669"/>
    <property type="project" value="UniProtKB-SubCell"/>
</dbReference>
<dbReference type="Pfam" id="PF22951">
    <property type="entry name" value="3HBD"/>
    <property type="match status" value="1"/>
</dbReference>
<dbReference type="EMBL" id="LUGG01000019">
    <property type="protein sequence ID" value="OBZ68771.1"/>
    <property type="molecule type" value="Genomic_DNA"/>
</dbReference>
<comment type="subcellular location">
    <subcellularLocation>
        <location evidence="2">Nucleus</location>
    </subcellularLocation>
</comment>
<keyword evidence="6" id="KW-1185">Reference proteome</keyword>
<evidence type="ECO:0000256" key="1">
    <source>
        <dbReference type="ARBA" id="ARBA00023242"/>
    </source>
</evidence>
<proteinExistence type="predicted"/>
<dbReference type="AlphaFoldDB" id="A0A1C7LVK7"/>
<evidence type="ECO:0000313" key="5">
    <source>
        <dbReference type="EMBL" id="OBZ68771.1"/>
    </source>
</evidence>
<dbReference type="OrthoDB" id="1741717at2759"/>
<dbReference type="Gene3D" id="2.60.40.1970">
    <property type="entry name" value="YEATS domain"/>
    <property type="match status" value="1"/>
</dbReference>
<sequence>MPYTHRNVARAELDEVVPVPPAPSHTSEGPQKADIVDDDINPPSQSSGLHLLSGSRFHIAARIQVADYSFWIPAVRRSRSNQDHSHRWRLTVSSPSYSLDITTFLTKLTVTCLTDPSPSTFVEPIIITDPPFVVGGTTDRPFLAKLTFTWAGSMNAPLEIEHWVELDPVHVSHPVLGDEQVFDVELDRNMEFLPAREDSRPVTWEDEQATSNLARSRNKVDGRKDQVVVEPDYVVKLRSLLPRVPVTAKDVKGRLSGRLPYTLVTTPAQLRNLVIGRRKAIEMGRARALRDAYQRLVTSELQQESGFTPLTTADVYRWLEDEGLFHHSTGSKHKDAPQKSQDERQEEVLPIHPDREVFCRTCGLHQSHHPAVIKSEYPGDTKIFRSIQPGPRISGTSPCMSFNGESTRLPLLDIERLLNPASNNVPYGLCPAVFAVPPPVISHGYIPSSSDLVSIGDPKLISAIRALAGIWKLEHLGWEAETTPENDHLSSRTELDRPKAVIDDQLAPFSVLAMLTKLFVRLLVHRGMDAFYRDEAATRTIERYDRSVRRPGWGADSSALRRLLTPSHVLRGLATHVQHGLTDSAVFLCLARMGEPSPQLMVPKDCSHDALTRSRHNHTTQNPPWDGKPNSPDVVVKTEEQ</sequence>
<dbReference type="STRING" id="5627.A0A1C7LVK7"/>
<keyword evidence="1 2" id="KW-0539">Nucleus</keyword>
<dbReference type="Proteomes" id="UP000092993">
    <property type="component" value="Unassembled WGS sequence"/>
</dbReference>
<evidence type="ECO:0000259" key="4">
    <source>
        <dbReference type="PROSITE" id="PS51037"/>
    </source>
</evidence>
<name>A0A1C7LVK7_GRIFR</name>
<dbReference type="InterPro" id="IPR055127">
    <property type="entry name" value="YEATS2_3HBD"/>
</dbReference>
<evidence type="ECO:0000256" key="2">
    <source>
        <dbReference type="PROSITE-ProRule" id="PRU00376"/>
    </source>
</evidence>
<reference evidence="5 6" key="1">
    <citation type="submission" date="2016-03" db="EMBL/GenBank/DDBJ databases">
        <title>Whole genome sequencing of Grifola frondosa 9006-11.</title>
        <authorList>
            <person name="Min B."/>
            <person name="Park H."/>
            <person name="Kim J.-G."/>
            <person name="Cho H."/>
            <person name="Oh Y.-L."/>
            <person name="Kong W.-S."/>
            <person name="Choi I.-G."/>
        </authorList>
    </citation>
    <scope>NUCLEOTIDE SEQUENCE [LARGE SCALE GENOMIC DNA]</scope>
    <source>
        <strain evidence="5 6">9006-11</strain>
    </source>
</reference>
<protein>
    <recommendedName>
        <fullName evidence="4">YEATS domain-containing protein</fullName>
    </recommendedName>
</protein>
<dbReference type="InterPro" id="IPR038704">
    <property type="entry name" value="YEAST_sf"/>
</dbReference>
<dbReference type="PROSITE" id="PS51037">
    <property type="entry name" value="YEATS"/>
    <property type="match status" value="1"/>
</dbReference>
<dbReference type="InterPro" id="IPR055129">
    <property type="entry name" value="YEATS_dom"/>
</dbReference>
<comment type="caution">
    <text evidence="5">The sequence shown here is derived from an EMBL/GenBank/DDBJ whole genome shotgun (WGS) entry which is preliminary data.</text>
</comment>
<feature type="region of interest" description="Disordered" evidence="3">
    <location>
        <begin position="612"/>
        <end position="641"/>
    </location>
</feature>
<gene>
    <name evidence="5" type="ORF">A0H81_11328</name>
</gene>
<dbReference type="OMA" id="PLEIEHW"/>
<feature type="domain" description="YEATS" evidence="4">
    <location>
        <begin position="53"/>
        <end position="196"/>
    </location>
</feature>